<dbReference type="InterPro" id="IPR001279">
    <property type="entry name" value="Metallo-B-lactamas"/>
</dbReference>
<evidence type="ECO:0000313" key="2">
    <source>
        <dbReference type="EMBL" id="KAK8840155.1"/>
    </source>
</evidence>
<feature type="domain" description="Metallo-beta-lactamase" evidence="1">
    <location>
        <begin position="42"/>
        <end position="199"/>
    </location>
</feature>
<organism evidence="2 3">
    <name type="scientific">Tritrichomonas musculus</name>
    <dbReference type="NCBI Taxonomy" id="1915356"/>
    <lineage>
        <taxon>Eukaryota</taxon>
        <taxon>Metamonada</taxon>
        <taxon>Parabasalia</taxon>
        <taxon>Tritrichomonadida</taxon>
        <taxon>Tritrichomonadidae</taxon>
        <taxon>Tritrichomonas</taxon>
    </lineage>
</organism>
<dbReference type="EMBL" id="JAPFFF010000048">
    <property type="protein sequence ID" value="KAK8840155.1"/>
    <property type="molecule type" value="Genomic_DNA"/>
</dbReference>
<dbReference type="SUPFAM" id="SSF56281">
    <property type="entry name" value="Metallo-hydrolase/oxidoreductase"/>
    <property type="match status" value="1"/>
</dbReference>
<reference evidence="2 3" key="1">
    <citation type="submission" date="2024-04" db="EMBL/GenBank/DDBJ databases">
        <title>Tritrichomonas musculus Genome.</title>
        <authorList>
            <person name="Alves-Ferreira E."/>
            <person name="Grigg M."/>
            <person name="Lorenzi H."/>
            <person name="Galac M."/>
        </authorList>
    </citation>
    <scope>NUCLEOTIDE SEQUENCE [LARGE SCALE GENOMIC DNA]</scope>
    <source>
        <strain evidence="2 3">EAF2021</strain>
    </source>
</reference>
<proteinExistence type="predicted"/>
<dbReference type="Pfam" id="PF00753">
    <property type="entry name" value="Lactamase_B"/>
    <property type="match status" value="1"/>
</dbReference>
<dbReference type="InterPro" id="IPR050855">
    <property type="entry name" value="NDM-1-like"/>
</dbReference>
<name>A0ABR2H3W9_9EUKA</name>
<dbReference type="InterPro" id="IPR036866">
    <property type="entry name" value="RibonucZ/Hydroxyglut_hydro"/>
</dbReference>
<dbReference type="Proteomes" id="UP001470230">
    <property type="component" value="Unassembled WGS sequence"/>
</dbReference>
<sequence>MTEKEMILKDHVSLPILFEDEDISAYKLHDHLWLFETKKGVTSSIYILEGQDKTMVIDSGHIVTDLPSKVSKISPKPQILALTHAHPDHAGSIDQYDTIYVNRKELEFIPNYKGKIIEIDDQFIFDLGKIHVQVINLSGHSDGSVGFIDLEDRWLFTGDAIGSTCVWMQTTSQPLESLMGAIRRIEECKDKFNEIFVGHYRQMDAIADFSFVEKMKDLLNKIIYTKDYTCEPFTKGPGQDLFSFKIDPVISTLNGVGIVFNRNRIHYL</sequence>
<dbReference type="Gene3D" id="3.60.15.10">
    <property type="entry name" value="Ribonuclease Z/Hydroxyacylglutathione hydrolase-like"/>
    <property type="match status" value="1"/>
</dbReference>
<protein>
    <recommendedName>
        <fullName evidence="1">Metallo-beta-lactamase domain-containing protein</fullName>
    </recommendedName>
</protein>
<evidence type="ECO:0000313" key="3">
    <source>
        <dbReference type="Proteomes" id="UP001470230"/>
    </source>
</evidence>
<accession>A0ABR2H3W9</accession>
<evidence type="ECO:0000259" key="1">
    <source>
        <dbReference type="SMART" id="SM00849"/>
    </source>
</evidence>
<comment type="caution">
    <text evidence="2">The sequence shown here is derived from an EMBL/GenBank/DDBJ whole genome shotgun (WGS) entry which is preliminary data.</text>
</comment>
<dbReference type="PANTHER" id="PTHR42951:SF22">
    <property type="entry name" value="METALLO BETA-LACTAMASE SUPERFAMILY LIPOPROTEIN"/>
    <property type="match status" value="1"/>
</dbReference>
<dbReference type="SMART" id="SM00849">
    <property type="entry name" value="Lactamase_B"/>
    <property type="match status" value="1"/>
</dbReference>
<gene>
    <name evidence="2" type="ORF">M9Y10_031095</name>
</gene>
<keyword evidence="3" id="KW-1185">Reference proteome</keyword>
<dbReference type="PANTHER" id="PTHR42951">
    <property type="entry name" value="METALLO-BETA-LACTAMASE DOMAIN-CONTAINING"/>
    <property type="match status" value="1"/>
</dbReference>